<dbReference type="SUPFAM" id="SSF160935">
    <property type="entry name" value="VPA0735-like"/>
    <property type="match status" value="1"/>
</dbReference>
<dbReference type="InterPro" id="IPR010679">
    <property type="entry name" value="DUF1254"/>
</dbReference>
<reference evidence="4 5" key="1">
    <citation type="submission" date="2024-01" db="EMBL/GenBank/DDBJ databases">
        <title>Uliginosibacterium soil sp. nov.</title>
        <authorList>
            <person name="Lv Y."/>
        </authorList>
    </citation>
    <scope>NUCLEOTIDE SEQUENCE [LARGE SCALE GENOMIC DNA]</scope>
    <source>
        <strain evidence="4 5">H3</strain>
    </source>
</reference>
<dbReference type="Pfam" id="PF06742">
    <property type="entry name" value="DUF1214"/>
    <property type="match status" value="1"/>
</dbReference>
<dbReference type="PANTHER" id="PTHR36509">
    <property type="entry name" value="BLL3101 PROTEIN"/>
    <property type="match status" value="1"/>
</dbReference>
<dbReference type="RefSeq" id="WP_327598634.1">
    <property type="nucleotide sequence ID" value="NZ_JAYXHS010000001.1"/>
</dbReference>
<organism evidence="4 5">
    <name type="scientific">Uliginosibacterium silvisoli</name>
    <dbReference type="NCBI Taxonomy" id="3114758"/>
    <lineage>
        <taxon>Bacteria</taxon>
        <taxon>Pseudomonadati</taxon>
        <taxon>Pseudomonadota</taxon>
        <taxon>Betaproteobacteria</taxon>
        <taxon>Rhodocyclales</taxon>
        <taxon>Zoogloeaceae</taxon>
        <taxon>Uliginosibacterium</taxon>
    </lineage>
</organism>
<dbReference type="InterPro" id="IPR037050">
    <property type="entry name" value="DUF1254_sf"/>
</dbReference>
<evidence type="ECO:0000259" key="3">
    <source>
        <dbReference type="Pfam" id="PF06863"/>
    </source>
</evidence>
<keyword evidence="1" id="KW-0732">Signal</keyword>
<comment type="caution">
    <text evidence="4">The sequence shown here is derived from an EMBL/GenBank/DDBJ whole genome shotgun (WGS) entry which is preliminary data.</text>
</comment>
<dbReference type="Gene3D" id="2.60.40.1610">
    <property type="entry name" value="Domain of unknown function DUF1254"/>
    <property type="match status" value="1"/>
</dbReference>
<evidence type="ECO:0000259" key="2">
    <source>
        <dbReference type="Pfam" id="PF06742"/>
    </source>
</evidence>
<feature type="domain" description="DUF1214" evidence="2">
    <location>
        <begin position="357"/>
        <end position="463"/>
    </location>
</feature>
<feature type="chain" id="PRO_5045492187" evidence="1">
    <location>
        <begin position="23"/>
        <end position="480"/>
    </location>
</feature>
<evidence type="ECO:0000313" key="4">
    <source>
        <dbReference type="EMBL" id="MEC5385686.1"/>
    </source>
</evidence>
<proteinExistence type="predicted"/>
<dbReference type="Gene3D" id="2.60.120.600">
    <property type="entry name" value="Domain of unknown function DUF1214, C-terminal domain"/>
    <property type="match status" value="1"/>
</dbReference>
<feature type="signal peptide" evidence="1">
    <location>
        <begin position="1"/>
        <end position="22"/>
    </location>
</feature>
<name>A0ABU6K2C0_9RHOO</name>
<feature type="domain" description="DUF1254" evidence="3">
    <location>
        <begin position="90"/>
        <end position="202"/>
    </location>
</feature>
<evidence type="ECO:0000256" key="1">
    <source>
        <dbReference type="SAM" id="SignalP"/>
    </source>
</evidence>
<dbReference type="Pfam" id="PF06863">
    <property type="entry name" value="DUF1254"/>
    <property type="match status" value="1"/>
</dbReference>
<sequence length="480" mass="53426">MDTYTKIAFALLLAGGLTTSHAASAYPFKAGFPTPQAAQRAHDEQDYQRAVQAYRFFYPTVSLEATFDGMRAAGAVDNKSALILAGGPRHVFFTGNSDTPYMGSTLNLKEGPMVVEMPAGAYLGVLNDHNFNWINDIGIPGPDAGKGGKHLILPPDYKQTPPEGYIVSRSKTWYVLVGARALPPNGDIVAGREAQRNIRIYPLSQAGNPPAYGFVDRTSDKVDVTPLKWENNLQYWEKLKKVVDEETSIDEFRPMYGMLAMLGIEQGKPFQPDERMKKILVRAAQDGRAQMLIAGYGSDRPDRFVWKDRKWEYATLRWENGDFELPTGIDLEARDRWYSQAVGMSPKMVLRTEGAGSLYWLGLRDKSGAYLDGGKTYKLSVPQPVPQKLFWSVTVYDAETRSMIQTSQDKAALRSLVELKDVPTSAPTELYFGPKAPAGKEGQWIKTNPGKGWFAYFRLYGPTGPAFDGSWKPADFELVK</sequence>
<dbReference type="InterPro" id="IPR037049">
    <property type="entry name" value="DUF1214_C_sf"/>
</dbReference>
<gene>
    <name evidence="4" type="ORF">VVD49_08125</name>
</gene>
<evidence type="ECO:0000313" key="5">
    <source>
        <dbReference type="Proteomes" id="UP001331561"/>
    </source>
</evidence>
<accession>A0ABU6K2C0</accession>
<dbReference type="PANTHER" id="PTHR36509:SF3">
    <property type="entry name" value="SIGNAL PEPTIDE PROTEIN"/>
    <property type="match status" value="1"/>
</dbReference>
<dbReference type="EMBL" id="JAYXHS010000001">
    <property type="protein sequence ID" value="MEC5385686.1"/>
    <property type="molecule type" value="Genomic_DNA"/>
</dbReference>
<protein>
    <submittedName>
        <fullName evidence="4">DUF1254 domain-containing protein</fullName>
    </submittedName>
</protein>
<dbReference type="Proteomes" id="UP001331561">
    <property type="component" value="Unassembled WGS sequence"/>
</dbReference>
<dbReference type="Gene3D" id="1.10.3360.10">
    <property type="entry name" value="VPA0735-like domain"/>
    <property type="match status" value="1"/>
</dbReference>
<dbReference type="InterPro" id="IPR010621">
    <property type="entry name" value="DUF1214"/>
</dbReference>
<keyword evidence="5" id="KW-1185">Reference proteome</keyword>